<name>A0ABP8S2Y8_9PSEU</name>
<comment type="caution">
    <text evidence="8">The sequence shown here is derived from an EMBL/GenBank/DDBJ whole genome shotgun (WGS) entry which is preliminary data.</text>
</comment>
<keyword evidence="9" id="KW-1185">Reference proteome</keyword>
<evidence type="ECO:0000256" key="6">
    <source>
        <dbReference type="SAM" id="MobiDB-lite"/>
    </source>
</evidence>
<gene>
    <name evidence="8" type="ORF">GCM10023175_62840</name>
</gene>
<dbReference type="EMBL" id="BAABGT010000104">
    <property type="protein sequence ID" value="GAA4557783.1"/>
    <property type="molecule type" value="Genomic_DNA"/>
</dbReference>
<dbReference type="Pfam" id="PF09678">
    <property type="entry name" value="Caa3_CtaG"/>
    <property type="match status" value="1"/>
</dbReference>
<feature type="transmembrane region" description="Helical" evidence="7">
    <location>
        <begin position="127"/>
        <end position="149"/>
    </location>
</feature>
<evidence type="ECO:0000256" key="7">
    <source>
        <dbReference type="SAM" id="Phobius"/>
    </source>
</evidence>
<dbReference type="InterPro" id="IPR019108">
    <property type="entry name" value="Caa3_assmbl_CtaG-rel"/>
</dbReference>
<comment type="subcellular location">
    <subcellularLocation>
        <location evidence="1">Cell membrane</location>
        <topology evidence="1">Multi-pass membrane protein</topology>
    </subcellularLocation>
</comment>
<evidence type="ECO:0000256" key="1">
    <source>
        <dbReference type="ARBA" id="ARBA00004651"/>
    </source>
</evidence>
<reference evidence="9" key="1">
    <citation type="journal article" date="2019" name="Int. J. Syst. Evol. Microbiol.">
        <title>The Global Catalogue of Microorganisms (GCM) 10K type strain sequencing project: providing services to taxonomists for standard genome sequencing and annotation.</title>
        <authorList>
            <consortium name="The Broad Institute Genomics Platform"/>
            <consortium name="The Broad Institute Genome Sequencing Center for Infectious Disease"/>
            <person name="Wu L."/>
            <person name="Ma J."/>
        </authorList>
    </citation>
    <scope>NUCLEOTIDE SEQUENCE [LARGE SCALE GENOMIC DNA]</scope>
    <source>
        <strain evidence="9">JCM 17906</strain>
    </source>
</reference>
<evidence type="ECO:0000256" key="2">
    <source>
        <dbReference type="ARBA" id="ARBA00022475"/>
    </source>
</evidence>
<feature type="transmembrane region" description="Helical" evidence="7">
    <location>
        <begin position="55"/>
        <end position="74"/>
    </location>
</feature>
<keyword evidence="5 7" id="KW-0472">Membrane</keyword>
<feature type="region of interest" description="Disordered" evidence="6">
    <location>
        <begin position="275"/>
        <end position="295"/>
    </location>
</feature>
<dbReference type="Proteomes" id="UP001501598">
    <property type="component" value="Unassembled WGS sequence"/>
</dbReference>
<evidence type="ECO:0000256" key="3">
    <source>
        <dbReference type="ARBA" id="ARBA00022692"/>
    </source>
</evidence>
<accession>A0ABP8S2Y8</accession>
<keyword evidence="3 7" id="KW-0812">Transmembrane</keyword>
<evidence type="ECO:0000313" key="9">
    <source>
        <dbReference type="Proteomes" id="UP001501598"/>
    </source>
</evidence>
<feature type="transmembrane region" description="Helical" evidence="7">
    <location>
        <begin position="86"/>
        <end position="106"/>
    </location>
</feature>
<keyword evidence="4 7" id="KW-1133">Transmembrane helix</keyword>
<evidence type="ECO:0000256" key="5">
    <source>
        <dbReference type="ARBA" id="ARBA00023136"/>
    </source>
</evidence>
<evidence type="ECO:0000313" key="8">
    <source>
        <dbReference type="EMBL" id="GAA4557783.1"/>
    </source>
</evidence>
<feature type="transmembrane region" description="Helical" evidence="7">
    <location>
        <begin position="194"/>
        <end position="221"/>
    </location>
</feature>
<sequence length="314" mass="33728">MLAAASVAPLTWARVATAWRFEPGVVGLGAALGGGYGVGVGRWRGEPWPRSRSWCFGLGVALLVLVGCSFLGVYDDVLFWVRATQNIVLLMVVPMLLAVGAPLTLLAGTVSRPVRARLSRVLHSRPAVWATLPPVVTLLLVVPILALYLSPLYEATLQSPVASAAAGTVLLLAGFGYFWTRFRIDPVPRAGSHLVTLAITIVEMIGDAVLGVVVWLGPLIAVGSYTAVGRHWGPDLRTDQLLGAGILWVGGDVVGLPFIGIVVARMAREDEDRGRRVDAELDVEAPPEPGVDAARPRLWWEDDPQIADRFRRRG</sequence>
<feature type="transmembrane region" description="Helical" evidence="7">
    <location>
        <begin position="161"/>
        <end position="182"/>
    </location>
</feature>
<feature type="transmembrane region" description="Helical" evidence="7">
    <location>
        <begin position="25"/>
        <end position="43"/>
    </location>
</feature>
<feature type="transmembrane region" description="Helical" evidence="7">
    <location>
        <begin position="241"/>
        <end position="267"/>
    </location>
</feature>
<keyword evidence="2" id="KW-1003">Cell membrane</keyword>
<protein>
    <submittedName>
        <fullName evidence="8">Cytochrome c oxidase assembly protein</fullName>
    </submittedName>
</protein>
<organism evidence="8 9">
    <name type="scientific">Pseudonocardia xishanensis</name>
    <dbReference type="NCBI Taxonomy" id="630995"/>
    <lineage>
        <taxon>Bacteria</taxon>
        <taxon>Bacillati</taxon>
        <taxon>Actinomycetota</taxon>
        <taxon>Actinomycetes</taxon>
        <taxon>Pseudonocardiales</taxon>
        <taxon>Pseudonocardiaceae</taxon>
        <taxon>Pseudonocardia</taxon>
    </lineage>
</organism>
<evidence type="ECO:0000256" key="4">
    <source>
        <dbReference type="ARBA" id="ARBA00022989"/>
    </source>
</evidence>
<proteinExistence type="predicted"/>